<keyword evidence="6 8" id="KW-1133">Transmembrane helix</keyword>
<comment type="caution">
    <text evidence="10">The sequence shown here is derived from an EMBL/GenBank/DDBJ whole genome shotgun (WGS) entry which is preliminary data.</text>
</comment>
<evidence type="ECO:0000256" key="4">
    <source>
        <dbReference type="ARBA" id="ARBA00022597"/>
    </source>
</evidence>
<dbReference type="PANTHER" id="PTHR40063:SF1">
    <property type="entry name" value="MEMBRANE PROTEIN"/>
    <property type="match status" value="1"/>
</dbReference>
<dbReference type="PANTHER" id="PTHR40063">
    <property type="entry name" value="MEMBRANE PROTEIN-RELATED"/>
    <property type="match status" value="1"/>
</dbReference>
<dbReference type="InterPro" id="IPR003352">
    <property type="entry name" value="PTS_EIIC"/>
</dbReference>
<keyword evidence="3" id="KW-1003">Cell membrane</keyword>
<reference evidence="10" key="1">
    <citation type="submission" date="2016-02" db="EMBL/GenBank/DDBJ databases">
        <title>Genome sequence of Bacillus trypoxylicola KCTC 13244(T).</title>
        <authorList>
            <person name="Jeong H."/>
            <person name="Park S.-H."/>
            <person name="Choi S.-K."/>
        </authorList>
    </citation>
    <scope>NUCLEOTIDE SEQUENCE [LARGE SCALE GENOMIC DNA]</scope>
    <source>
        <strain evidence="10">KCTC 13244</strain>
    </source>
</reference>
<keyword evidence="5 8" id="KW-0812">Transmembrane</keyword>
<evidence type="ECO:0000256" key="5">
    <source>
        <dbReference type="ARBA" id="ARBA00022692"/>
    </source>
</evidence>
<keyword evidence="4 10" id="KW-0762">Sugar transport</keyword>
<dbReference type="EMBL" id="LTAO01000038">
    <property type="protein sequence ID" value="KYG26670.1"/>
    <property type="molecule type" value="Genomic_DNA"/>
</dbReference>
<evidence type="ECO:0000259" key="9">
    <source>
        <dbReference type="Pfam" id="PF13303"/>
    </source>
</evidence>
<feature type="transmembrane region" description="Helical" evidence="8">
    <location>
        <begin position="21"/>
        <end position="38"/>
    </location>
</feature>
<name>A0A161PEE1_9BACI</name>
<gene>
    <name evidence="10" type="ORF">AZF04_12760</name>
</gene>
<evidence type="ECO:0000256" key="7">
    <source>
        <dbReference type="ARBA" id="ARBA00023136"/>
    </source>
</evidence>
<evidence type="ECO:0000256" key="6">
    <source>
        <dbReference type="ARBA" id="ARBA00022989"/>
    </source>
</evidence>
<dbReference type="AlphaFoldDB" id="A0A161PEE1"/>
<feature type="domain" description="Phosphotransferase system EIIC" evidence="9">
    <location>
        <begin position="20"/>
        <end position="341"/>
    </location>
</feature>
<evidence type="ECO:0000313" key="10">
    <source>
        <dbReference type="EMBL" id="KYG26670.1"/>
    </source>
</evidence>
<evidence type="ECO:0000256" key="2">
    <source>
        <dbReference type="ARBA" id="ARBA00022448"/>
    </source>
</evidence>
<feature type="transmembrane region" description="Helical" evidence="8">
    <location>
        <begin position="253"/>
        <end position="276"/>
    </location>
</feature>
<dbReference type="GO" id="GO:0008982">
    <property type="term" value="F:protein-N(PI)-phosphohistidine-sugar phosphotransferase activity"/>
    <property type="evidence" value="ECO:0007669"/>
    <property type="project" value="InterPro"/>
</dbReference>
<feature type="transmembrane region" description="Helical" evidence="8">
    <location>
        <begin position="87"/>
        <end position="114"/>
    </location>
</feature>
<sequence length="343" mass="36085">MRGFLKKKGVHLSAKTYFIEAMSYMALGLFASLIIGLIMKTLGEQFNHFFGDLRIFEFLIEVGTLSMSLMGAAIGVAVAYSLKAPRLVLFSAVVTGTAGAVLGGPAGSFVAALISTEVGKLISGETKLDIVMTPLITIISGFLMASFVGPWIQKGMQYLGQFIIWATEQQPFLMSIIVATLMGLVLTAPISSAALAIMLELEGLAAGAATVGCAAQMVGFAVSSYRENRFSGLISLGLGTSMLQMPNIIKNPFIWIPPTVAGAIIAPIAVLGFGLISNAAGAGMGTSGLVGPIMVFSEMGMTLEVLFMVIVVLFVAPALISLILSEWLRKIGKINSNDMKINS</sequence>
<dbReference type="Proteomes" id="UP000075806">
    <property type="component" value="Unassembled WGS sequence"/>
</dbReference>
<proteinExistence type="predicted"/>
<dbReference type="GO" id="GO:0005886">
    <property type="term" value="C:plasma membrane"/>
    <property type="evidence" value="ECO:0007669"/>
    <property type="project" value="UniProtKB-SubCell"/>
</dbReference>
<feature type="transmembrane region" description="Helical" evidence="8">
    <location>
        <begin position="58"/>
        <end position="80"/>
    </location>
</feature>
<keyword evidence="7 8" id="KW-0472">Membrane</keyword>
<feature type="transmembrane region" description="Helical" evidence="8">
    <location>
        <begin position="305"/>
        <end position="324"/>
    </location>
</feature>
<dbReference type="RefSeq" id="WP_061950131.1">
    <property type="nucleotide sequence ID" value="NZ_LTAO01000038.1"/>
</dbReference>
<keyword evidence="11" id="KW-1185">Reference proteome</keyword>
<accession>A0A161PEE1</accession>
<feature type="transmembrane region" description="Helical" evidence="8">
    <location>
        <begin position="172"/>
        <end position="198"/>
    </location>
</feature>
<evidence type="ECO:0000313" key="11">
    <source>
        <dbReference type="Proteomes" id="UP000075806"/>
    </source>
</evidence>
<protein>
    <submittedName>
        <fullName evidence="10">PTS sugar transporter subunit IIC</fullName>
    </submittedName>
</protein>
<evidence type="ECO:0000256" key="3">
    <source>
        <dbReference type="ARBA" id="ARBA00022475"/>
    </source>
</evidence>
<feature type="transmembrane region" description="Helical" evidence="8">
    <location>
        <begin position="204"/>
        <end position="225"/>
    </location>
</feature>
<feature type="transmembrane region" description="Helical" evidence="8">
    <location>
        <begin position="134"/>
        <end position="152"/>
    </location>
</feature>
<keyword evidence="2" id="KW-0813">Transport</keyword>
<organism evidence="10 11">
    <name type="scientific">Alkalihalobacillus trypoxylicola</name>
    <dbReference type="NCBI Taxonomy" id="519424"/>
    <lineage>
        <taxon>Bacteria</taxon>
        <taxon>Bacillati</taxon>
        <taxon>Bacillota</taxon>
        <taxon>Bacilli</taxon>
        <taxon>Bacillales</taxon>
        <taxon>Bacillaceae</taxon>
        <taxon>Alkalihalobacillus</taxon>
    </lineage>
</organism>
<dbReference type="STRING" id="519424.AZF04_12760"/>
<comment type="subcellular location">
    <subcellularLocation>
        <location evidence="1">Cell membrane</location>
        <topology evidence="1">Multi-pass membrane protein</topology>
    </subcellularLocation>
</comment>
<evidence type="ECO:0000256" key="1">
    <source>
        <dbReference type="ARBA" id="ARBA00004651"/>
    </source>
</evidence>
<dbReference type="Pfam" id="PF13303">
    <property type="entry name" value="PTS_EIIC_2"/>
    <property type="match status" value="1"/>
</dbReference>
<dbReference type="GO" id="GO:0009401">
    <property type="term" value="P:phosphoenolpyruvate-dependent sugar phosphotransferase system"/>
    <property type="evidence" value="ECO:0007669"/>
    <property type="project" value="InterPro"/>
</dbReference>
<dbReference type="OrthoDB" id="396983at2"/>
<evidence type="ECO:0000256" key="8">
    <source>
        <dbReference type="SAM" id="Phobius"/>
    </source>
</evidence>